<proteinExistence type="predicted"/>
<dbReference type="PROSITE" id="PS50005">
    <property type="entry name" value="TPR"/>
    <property type="match status" value="2"/>
</dbReference>
<reference evidence="5 6" key="1">
    <citation type="submission" date="2016-10" db="EMBL/GenBank/DDBJ databases">
        <authorList>
            <person name="Varghese N."/>
        </authorList>
    </citation>
    <scope>NUCLEOTIDE SEQUENCE [LARGE SCALE GENOMIC DNA]</scope>
    <source>
        <strain evidence="5 6">KA00225</strain>
    </source>
</reference>
<dbReference type="SMART" id="SM00028">
    <property type="entry name" value="TPR"/>
    <property type="match status" value="3"/>
</dbReference>
<feature type="repeat" description="TPR" evidence="3">
    <location>
        <begin position="267"/>
        <end position="300"/>
    </location>
</feature>
<dbReference type="OrthoDB" id="3030at2"/>
<keyword evidence="1" id="KW-0677">Repeat</keyword>
<evidence type="ECO:0000313" key="6">
    <source>
        <dbReference type="Proteomes" id="UP000236146"/>
    </source>
</evidence>
<accession>A0A2K1SUA4</accession>
<dbReference type="Proteomes" id="UP000236146">
    <property type="component" value="Unassembled WGS sequence"/>
</dbReference>
<organism evidence="5 6">
    <name type="scientific">Gardnerella vaginalis</name>
    <dbReference type="NCBI Taxonomy" id="2702"/>
    <lineage>
        <taxon>Bacteria</taxon>
        <taxon>Bacillati</taxon>
        <taxon>Actinomycetota</taxon>
        <taxon>Actinomycetes</taxon>
        <taxon>Bifidobacteriales</taxon>
        <taxon>Bifidobacteriaceae</taxon>
        <taxon>Gardnerella</taxon>
    </lineage>
</organism>
<evidence type="ECO:0000256" key="2">
    <source>
        <dbReference type="ARBA" id="ARBA00022803"/>
    </source>
</evidence>
<dbReference type="Gene3D" id="1.25.40.10">
    <property type="entry name" value="Tetratricopeptide repeat domain"/>
    <property type="match status" value="2"/>
</dbReference>
<sequence length="707" mass="78445">MENATQFYSELDKMFANHASADAIESYLLHKLAESQEANAQALQLSVLNELMGFYRSRGEYAKNQPIINRALNLANEMQLAGTEAGTTTLINAATSLRASGDYNRAEKIYTQALNESSTTLGDKNRKLAALHNNLSMLYSETGRTHDAIEELNQALEILQNTSTDPERDIDIAATHTNLALAMLQECSKECTKECSQEYQQECSQEFQHECSQELQQKCSQEYQQKFARPDENTNSKSATLNSAFEHASTSVRMYIAGNNENQPHYASALAGFAQVQCERGEYSDAVKAYSKALDLIAKCYGKDSESYAITLENLQQTRKLAENVTETSKKVSAIQQIENQHIENQHITAKNTASQSSPTPHIKNGMQLSQSYWQTYGKPLLDQPKFAKYKNRIAAGLVGHGSECYGFDDEISRDHDFGPGFCLWLTDEDYAKIGADLQAAYDVLPQRYAGFGSREETPRAKSCESSKRVGVFSTAKFFENLTGFPTAPSQNEPHLWLSLNESTLAAATNGKIFADPLGEFSKARQSFKLMPDDVRISLISRRLGMMAQAGQYNFPRMIARKDASAAWLSINEFVRATASIVFLLNNPISAGYLPYYKWQFAALRKLSARMASRLPEVFGKLESLMRLSSAACFGGDGSGGDGFGEGGKGAGIAQKQVTQIIDSICEDIVRELQYQGLSDCGETFLEWQRPYVEAHIHSRAACLRSL</sequence>
<evidence type="ECO:0000256" key="1">
    <source>
        <dbReference type="ARBA" id="ARBA00022737"/>
    </source>
</evidence>
<dbReference type="RefSeq" id="WP_103084899.1">
    <property type="nucleotide sequence ID" value="NZ_MNLH01000004.1"/>
</dbReference>
<dbReference type="PANTHER" id="PTHR45641">
    <property type="entry name" value="TETRATRICOPEPTIDE REPEAT PROTEIN (AFU_ORTHOLOGUE AFUA_6G03870)"/>
    <property type="match status" value="1"/>
</dbReference>
<comment type="caution">
    <text evidence="5">The sequence shown here is derived from an EMBL/GenBank/DDBJ whole genome shotgun (WGS) entry which is preliminary data.</text>
</comment>
<dbReference type="InterPro" id="IPR025117">
    <property type="entry name" value="DUF4037"/>
</dbReference>
<keyword evidence="2 3" id="KW-0802">TPR repeat</keyword>
<feature type="repeat" description="TPR" evidence="3">
    <location>
        <begin position="129"/>
        <end position="162"/>
    </location>
</feature>
<evidence type="ECO:0000259" key="4">
    <source>
        <dbReference type="Pfam" id="PF13228"/>
    </source>
</evidence>
<evidence type="ECO:0000256" key="3">
    <source>
        <dbReference type="PROSITE-ProRule" id="PRU00339"/>
    </source>
</evidence>
<gene>
    <name evidence="5" type="ORF">BFS05_05080</name>
</gene>
<feature type="domain" description="DUF4037" evidence="4">
    <location>
        <begin position="497"/>
        <end position="599"/>
    </location>
</feature>
<dbReference type="PANTHER" id="PTHR45641:SF19">
    <property type="entry name" value="NEPHROCYSTIN-3"/>
    <property type="match status" value="1"/>
</dbReference>
<dbReference type="SUPFAM" id="SSF48452">
    <property type="entry name" value="TPR-like"/>
    <property type="match status" value="2"/>
</dbReference>
<dbReference type="Pfam" id="PF13228">
    <property type="entry name" value="DUF4037"/>
    <property type="match status" value="1"/>
</dbReference>
<protein>
    <recommendedName>
        <fullName evidence="4">DUF4037 domain-containing protein</fullName>
    </recommendedName>
</protein>
<dbReference type="EMBL" id="MNLH01000004">
    <property type="protein sequence ID" value="PNS43109.1"/>
    <property type="molecule type" value="Genomic_DNA"/>
</dbReference>
<dbReference type="Pfam" id="PF13424">
    <property type="entry name" value="TPR_12"/>
    <property type="match status" value="1"/>
</dbReference>
<dbReference type="InterPro" id="IPR019734">
    <property type="entry name" value="TPR_rpt"/>
</dbReference>
<name>A0A2K1SUA4_GARVA</name>
<dbReference type="InterPro" id="IPR011990">
    <property type="entry name" value="TPR-like_helical_dom_sf"/>
</dbReference>
<dbReference type="AlphaFoldDB" id="A0A2K1SUA4"/>
<evidence type="ECO:0000313" key="5">
    <source>
        <dbReference type="EMBL" id="PNS43109.1"/>
    </source>
</evidence>